<organism evidence="2 3">
    <name type="scientific">Trichostrongylus colubriformis</name>
    <name type="common">Black scour worm</name>
    <dbReference type="NCBI Taxonomy" id="6319"/>
    <lineage>
        <taxon>Eukaryota</taxon>
        <taxon>Metazoa</taxon>
        <taxon>Ecdysozoa</taxon>
        <taxon>Nematoda</taxon>
        <taxon>Chromadorea</taxon>
        <taxon>Rhabditida</taxon>
        <taxon>Rhabditina</taxon>
        <taxon>Rhabditomorpha</taxon>
        <taxon>Strongyloidea</taxon>
        <taxon>Trichostrongylidae</taxon>
        <taxon>Trichostrongylus</taxon>
    </lineage>
</organism>
<evidence type="ECO:0000313" key="2">
    <source>
        <dbReference type="EMBL" id="KAK5973840.1"/>
    </source>
</evidence>
<reference evidence="2 3" key="1">
    <citation type="submission" date="2019-10" db="EMBL/GenBank/DDBJ databases">
        <title>Assembly and Annotation for the nematode Trichostrongylus colubriformis.</title>
        <authorList>
            <person name="Martin J."/>
        </authorList>
    </citation>
    <scope>NUCLEOTIDE SEQUENCE [LARGE SCALE GENOMIC DNA]</scope>
    <source>
        <strain evidence="2">G859</strain>
        <tissue evidence="2">Whole worm</tissue>
    </source>
</reference>
<keyword evidence="3" id="KW-1185">Reference proteome</keyword>
<feature type="transmembrane region" description="Helical" evidence="1">
    <location>
        <begin position="96"/>
        <end position="118"/>
    </location>
</feature>
<proteinExistence type="predicted"/>
<evidence type="ECO:0000313" key="3">
    <source>
        <dbReference type="Proteomes" id="UP001331761"/>
    </source>
</evidence>
<sequence length="138" mass="15586">FANPTDFNDVETALHVFELQWVTPDSLFSFEHDVTSIEMQQRGLNSRRRHIVLENPGPYQHYLDRNRLAIETLYSRDCSEELFSGLEENTRLIESLMFKAGIVVLAFSVLLLAVIVHVRLVLQSGAAQAVATPSVVNT</sequence>
<accession>A0AAN8FPK4</accession>
<evidence type="ECO:0000256" key="1">
    <source>
        <dbReference type="SAM" id="Phobius"/>
    </source>
</evidence>
<comment type="caution">
    <text evidence="2">The sequence shown here is derived from an EMBL/GenBank/DDBJ whole genome shotgun (WGS) entry which is preliminary data.</text>
</comment>
<keyword evidence="1" id="KW-0812">Transmembrane</keyword>
<dbReference type="AlphaFoldDB" id="A0AAN8FPK4"/>
<dbReference type="EMBL" id="WIXE01014997">
    <property type="protein sequence ID" value="KAK5973840.1"/>
    <property type="molecule type" value="Genomic_DNA"/>
</dbReference>
<gene>
    <name evidence="2" type="ORF">GCK32_017342</name>
</gene>
<protein>
    <submittedName>
        <fullName evidence="2">Uncharacterized protein</fullName>
    </submittedName>
</protein>
<name>A0AAN8FPK4_TRICO</name>
<dbReference type="Proteomes" id="UP001331761">
    <property type="component" value="Unassembled WGS sequence"/>
</dbReference>
<keyword evidence="1" id="KW-0472">Membrane</keyword>
<keyword evidence="1" id="KW-1133">Transmembrane helix</keyword>
<feature type="non-terminal residue" evidence="2">
    <location>
        <position position="1"/>
    </location>
</feature>